<dbReference type="FunFam" id="3.20.10.10:FF:000002">
    <property type="entry name" value="D-alanine aminotransferase"/>
    <property type="match status" value="1"/>
</dbReference>
<dbReference type="GO" id="GO:0008153">
    <property type="term" value="P:4-aminobenzoate biosynthetic process"/>
    <property type="evidence" value="ECO:0007669"/>
    <property type="project" value="UniProtKB-UniRule"/>
</dbReference>
<dbReference type="GO" id="GO:0008696">
    <property type="term" value="F:4-amino-4-deoxychorismate lyase activity"/>
    <property type="evidence" value="ECO:0007669"/>
    <property type="project" value="UniProtKB-UniRule"/>
</dbReference>
<keyword evidence="16" id="KW-1185">Reference proteome</keyword>
<dbReference type="OrthoDB" id="9805628at2"/>
<dbReference type="RefSeq" id="WP_045779306.1">
    <property type="nucleotide sequence ID" value="NZ_LAJX01000111.1"/>
</dbReference>
<dbReference type="PANTHER" id="PTHR42743:SF2">
    <property type="entry name" value="AMINODEOXYCHORISMATE LYASE"/>
    <property type="match status" value="1"/>
</dbReference>
<comment type="catalytic activity">
    <reaction evidence="9">
        <text>4-amino-4-deoxychorismate = 4-aminobenzoate + pyruvate + H(+)</text>
        <dbReference type="Rhea" id="RHEA:16201"/>
        <dbReference type="ChEBI" id="CHEBI:15361"/>
        <dbReference type="ChEBI" id="CHEBI:15378"/>
        <dbReference type="ChEBI" id="CHEBI:17836"/>
        <dbReference type="ChEBI" id="CHEBI:58406"/>
        <dbReference type="EC" id="4.1.3.38"/>
    </reaction>
</comment>
<evidence type="ECO:0000256" key="6">
    <source>
        <dbReference type="ARBA" id="ARBA00023239"/>
    </source>
</evidence>
<evidence type="ECO:0000256" key="3">
    <source>
        <dbReference type="ARBA" id="ARBA00011738"/>
    </source>
</evidence>
<dbReference type="InterPro" id="IPR043131">
    <property type="entry name" value="BCAT-like_N"/>
</dbReference>
<dbReference type="PATRIC" id="fig|1632867.3.peg.387"/>
<dbReference type="PANTHER" id="PTHR42743">
    <property type="entry name" value="AMINO-ACID AMINOTRANSFERASE"/>
    <property type="match status" value="1"/>
</dbReference>
<evidence type="ECO:0000256" key="5">
    <source>
        <dbReference type="ARBA" id="ARBA00022909"/>
    </source>
</evidence>
<reference evidence="15 16" key="2">
    <citation type="journal article" date="2016" name="Microb. Ecol.">
        <title>Genome Characteristics of a Novel Type I Methanotroph (Sn10-6) Isolated from a Flooded Indian Rice Field.</title>
        <authorList>
            <person name="Rahalkar M.C."/>
            <person name="Pandit P.S."/>
            <person name="Dhakephalkar P.K."/>
            <person name="Pore S."/>
            <person name="Arora P."/>
            <person name="Kapse N."/>
        </authorList>
    </citation>
    <scope>NUCLEOTIDE SEQUENCE [LARGE SCALE GENOMIC DNA]</scope>
    <source>
        <strain evidence="15 16">Sn10-6</strain>
    </source>
</reference>
<dbReference type="Gene3D" id="3.20.10.10">
    <property type="entry name" value="D-amino Acid Aminotransferase, subunit A, domain 2"/>
    <property type="match status" value="1"/>
</dbReference>
<keyword evidence="6 15" id="KW-0456">Lyase</keyword>
<comment type="subunit">
    <text evidence="3">Homodimer.</text>
</comment>
<evidence type="ECO:0000256" key="4">
    <source>
        <dbReference type="ARBA" id="ARBA00022898"/>
    </source>
</evidence>
<comment type="pathway">
    <text evidence="7">Cofactor biosynthesis; tetrahydrofolate biosynthesis; 4-aminobenzoate from chorismate: step 2/2.</text>
</comment>
<gene>
    <name evidence="15" type="ORF">VZ94_11285</name>
</gene>
<dbReference type="InterPro" id="IPR050571">
    <property type="entry name" value="Class-IV_PLP-Dep_Aminotrnsfr"/>
</dbReference>
<dbReference type="Gene3D" id="3.30.470.10">
    <property type="match status" value="1"/>
</dbReference>
<reference evidence="16" key="1">
    <citation type="submission" date="2015-03" db="EMBL/GenBank/DDBJ databases">
        <title>Draft genome sequence of a novel methanotroph (Sn10-6) isolated from flooded ricefield rhizosphere in India.</title>
        <authorList>
            <person name="Pandit P.S."/>
            <person name="Pore S.D."/>
            <person name="Arora P."/>
            <person name="Kapse N.G."/>
            <person name="Dhakephalkar P.K."/>
            <person name="Rahalkar M.C."/>
        </authorList>
    </citation>
    <scope>NUCLEOTIDE SEQUENCE [LARGE SCALE GENOMIC DNA]</scope>
    <source>
        <strain evidence="16">Sn10-6</strain>
    </source>
</reference>
<dbReference type="InterPro" id="IPR001544">
    <property type="entry name" value="Aminotrans_IV"/>
</dbReference>
<organism evidence="15 16">
    <name type="scientific">Methylocucumis oryzae</name>
    <dbReference type="NCBI Taxonomy" id="1632867"/>
    <lineage>
        <taxon>Bacteria</taxon>
        <taxon>Pseudomonadati</taxon>
        <taxon>Pseudomonadota</taxon>
        <taxon>Gammaproteobacteria</taxon>
        <taxon>Methylococcales</taxon>
        <taxon>Methylococcaceae</taxon>
        <taxon>Methylocucumis</taxon>
    </lineage>
</organism>
<sequence>MLLINGECADQLQVSDRGLHYGDGLFTTIEVQAGQPVFLAYHLGRLQLGCARLNISPINWRQLLIEVETLSQQHYQATDLSCAVVKIIITRGSGGRGYRPPEDCHATRIVSIHPFPDYPPQYWQDGITVRFCATRLGLNPSLAGIKHLNRLEQVLARAEWSDSAIQEGLMLDNKGCVIEGTMTNLFFRKAQIVYTPKLTQAGVAGIMRMIVMELLMRNGIALLEIEVSQAKLLAADELFVTNSLIGLWPVKQLEQHCFSIGSLTRDVQTWLAQYKHDSLRLV</sequence>
<dbReference type="GO" id="GO:0030170">
    <property type="term" value="F:pyridoxal phosphate binding"/>
    <property type="evidence" value="ECO:0007669"/>
    <property type="project" value="InterPro"/>
</dbReference>
<dbReference type="Pfam" id="PF01063">
    <property type="entry name" value="Aminotran_4"/>
    <property type="match status" value="1"/>
</dbReference>
<evidence type="ECO:0000256" key="7">
    <source>
        <dbReference type="ARBA" id="ARBA00035633"/>
    </source>
</evidence>
<evidence type="ECO:0000256" key="10">
    <source>
        <dbReference type="ARBA" id="ARBA00054027"/>
    </source>
</evidence>
<evidence type="ECO:0000256" key="8">
    <source>
        <dbReference type="ARBA" id="ARBA00035676"/>
    </source>
</evidence>
<evidence type="ECO:0000256" key="13">
    <source>
        <dbReference type="RuleBase" id="RU004106"/>
    </source>
</evidence>
<comment type="function">
    <text evidence="10">Involved in the biosynthesis of p-aminobenzoate (PABA), a precursor of tetrahydrofolate. Converts 4-amino-4-deoxychorismate into 4-aminobenzoate (PABA) and pyruvate.</text>
</comment>
<accession>A0A0F3IIR3</accession>
<keyword evidence="5" id="KW-0289">Folate biosynthesis</keyword>
<protein>
    <recommendedName>
        <fullName evidence="11 12">Aminodeoxychorismate lyase</fullName>
        <ecNumber evidence="8 12">4.1.3.38</ecNumber>
    </recommendedName>
</protein>
<dbReference type="GO" id="GO:0005829">
    <property type="term" value="C:cytosol"/>
    <property type="evidence" value="ECO:0007669"/>
    <property type="project" value="TreeGrafter"/>
</dbReference>
<dbReference type="PROSITE" id="PS00770">
    <property type="entry name" value="AA_TRANSFER_CLASS_4"/>
    <property type="match status" value="1"/>
</dbReference>
<dbReference type="NCBIfam" id="TIGR03461">
    <property type="entry name" value="pabC_Proteo"/>
    <property type="match status" value="1"/>
</dbReference>
<comment type="similarity">
    <text evidence="2 13">Belongs to the class-IV pyridoxal-phosphate-dependent aminotransferase family.</text>
</comment>
<dbReference type="InterPro" id="IPR043132">
    <property type="entry name" value="BCAT-like_C"/>
</dbReference>
<dbReference type="AlphaFoldDB" id="A0A0F3IIR3"/>
<comment type="cofactor">
    <cofactor evidence="1 14">
        <name>pyridoxal 5'-phosphate</name>
        <dbReference type="ChEBI" id="CHEBI:597326"/>
    </cofactor>
</comment>
<dbReference type="EC" id="4.1.3.38" evidence="8 12"/>
<dbReference type="CDD" id="cd01559">
    <property type="entry name" value="ADCL_like"/>
    <property type="match status" value="1"/>
</dbReference>
<dbReference type="InterPro" id="IPR017824">
    <property type="entry name" value="Aminodeoxychorismate_lyase_IV"/>
</dbReference>
<dbReference type="InterPro" id="IPR036038">
    <property type="entry name" value="Aminotransferase-like"/>
</dbReference>
<evidence type="ECO:0000256" key="9">
    <source>
        <dbReference type="ARBA" id="ARBA00049529"/>
    </source>
</evidence>
<dbReference type="NCBIfam" id="NF004761">
    <property type="entry name" value="PRK06092.1"/>
    <property type="match status" value="1"/>
</dbReference>
<evidence type="ECO:0000256" key="12">
    <source>
        <dbReference type="NCBIfam" id="TIGR03461"/>
    </source>
</evidence>
<evidence type="ECO:0000313" key="16">
    <source>
        <dbReference type="Proteomes" id="UP000033684"/>
    </source>
</evidence>
<name>A0A0F3IIR3_9GAMM</name>
<evidence type="ECO:0000256" key="11">
    <source>
        <dbReference type="ARBA" id="ARBA00069174"/>
    </source>
</evidence>
<evidence type="ECO:0000313" key="15">
    <source>
        <dbReference type="EMBL" id="KJV06443.1"/>
    </source>
</evidence>
<dbReference type="SUPFAM" id="SSF56752">
    <property type="entry name" value="D-aminoacid aminotransferase-like PLP-dependent enzymes"/>
    <property type="match status" value="1"/>
</dbReference>
<dbReference type="EMBL" id="LAJX01000111">
    <property type="protein sequence ID" value="KJV06443.1"/>
    <property type="molecule type" value="Genomic_DNA"/>
</dbReference>
<evidence type="ECO:0000256" key="14">
    <source>
        <dbReference type="RuleBase" id="RU004516"/>
    </source>
</evidence>
<dbReference type="InterPro" id="IPR018300">
    <property type="entry name" value="Aminotrans_IV_CS"/>
</dbReference>
<evidence type="ECO:0000256" key="2">
    <source>
        <dbReference type="ARBA" id="ARBA00009320"/>
    </source>
</evidence>
<comment type="caution">
    <text evidence="15">The sequence shown here is derived from an EMBL/GenBank/DDBJ whole genome shotgun (WGS) entry which is preliminary data.</text>
</comment>
<evidence type="ECO:0000256" key="1">
    <source>
        <dbReference type="ARBA" id="ARBA00001933"/>
    </source>
</evidence>
<keyword evidence="4 14" id="KW-0663">Pyridoxal phosphate</keyword>
<dbReference type="Proteomes" id="UP000033684">
    <property type="component" value="Unassembled WGS sequence"/>
</dbReference>
<proteinExistence type="inferred from homology"/>
<dbReference type="GO" id="GO:0046656">
    <property type="term" value="P:folic acid biosynthetic process"/>
    <property type="evidence" value="ECO:0007669"/>
    <property type="project" value="UniProtKB-KW"/>
</dbReference>